<evidence type="ECO:0000256" key="5">
    <source>
        <dbReference type="ARBA" id="ARBA00023136"/>
    </source>
</evidence>
<dbReference type="EMBL" id="JABAIL010000002">
    <property type="protein sequence ID" value="NLR91243.1"/>
    <property type="molecule type" value="Genomic_DNA"/>
</dbReference>
<dbReference type="PANTHER" id="PTHR30238:SF4">
    <property type="entry name" value="SLL1022 PROTEIN"/>
    <property type="match status" value="1"/>
</dbReference>
<feature type="transmembrane region" description="Helical" evidence="6">
    <location>
        <begin position="161"/>
        <end position="179"/>
    </location>
</feature>
<comment type="similarity">
    <text evidence="2">Belongs to the TerC family.</text>
</comment>
<accession>A0A7X8SJ74</accession>
<keyword evidence="3 6" id="KW-0812">Transmembrane</keyword>
<protein>
    <submittedName>
        <fullName evidence="7">TerC family protein</fullName>
    </submittedName>
</protein>
<evidence type="ECO:0000256" key="1">
    <source>
        <dbReference type="ARBA" id="ARBA00004141"/>
    </source>
</evidence>
<dbReference type="Pfam" id="PF03741">
    <property type="entry name" value="TerC"/>
    <property type="match status" value="1"/>
</dbReference>
<organism evidence="7 8">
    <name type="scientific">Flammeovirga agarivorans</name>
    <dbReference type="NCBI Taxonomy" id="2726742"/>
    <lineage>
        <taxon>Bacteria</taxon>
        <taxon>Pseudomonadati</taxon>
        <taxon>Bacteroidota</taxon>
        <taxon>Cytophagia</taxon>
        <taxon>Cytophagales</taxon>
        <taxon>Flammeovirgaceae</taxon>
        <taxon>Flammeovirga</taxon>
    </lineage>
</organism>
<evidence type="ECO:0000313" key="8">
    <source>
        <dbReference type="Proteomes" id="UP000585050"/>
    </source>
</evidence>
<name>A0A7X8SJ74_9BACT</name>
<dbReference type="Proteomes" id="UP000585050">
    <property type="component" value="Unassembled WGS sequence"/>
</dbReference>
<dbReference type="InterPro" id="IPR005496">
    <property type="entry name" value="Integral_membrane_TerC"/>
</dbReference>
<feature type="transmembrane region" description="Helical" evidence="6">
    <location>
        <begin position="191"/>
        <end position="213"/>
    </location>
</feature>
<dbReference type="PANTHER" id="PTHR30238">
    <property type="entry name" value="MEMBRANE BOUND PREDICTED REDOX MODULATOR"/>
    <property type="match status" value="1"/>
</dbReference>
<evidence type="ECO:0000256" key="6">
    <source>
        <dbReference type="SAM" id="Phobius"/>
    </source>
</evidence>
<proteinExistence type="inferred from homology"/>
<dbReference type="RefSeq" id="WP_168881939.1">
    <property type="nucleotide sequence ID" value="NZ_JABAIL010000002.1"/>
</dbReference>
<evidence type="ECO:0000256" key="4">
    <source>
        <dbReference type="ARBA" id="ARBA00022989"/>
    </source>
</evidence>
<evidence type="ECO:0000256" key="2">
    <source>
        <dbReference type="ARBA" id="ARBA00007511"/>
    </source>
</evidence>
<keyword evidence="8" id="KW-1185">Reference proteome</keyword>
<comment type="subcellular location">
    <subcellularLocation>
        <location evidence="1">Membrane</location>
        <topology evidence="1">Multi-pass membrane protein</topology>
    </subcellularLocation>
</comment>
<evidence type="ECO:0000313" key="7">
    <source>
        <dbReference type="EMBL" id="NLR91243.1"/>
    </source>
</evidence>
<gene>
    <name evidence="7" type="ORF">HGP29_08500</name>
</gene>
<dbReference type="AlphaFoldDB" id="A0A7X8SJ74"/>
<feature type="transmembrane region" description="Helical" evidence="6">
    <location>
        <begin position="6"/>
        <end position="34"/>
    </location>
</feature>
<evidence type="ECO:0000256" key="3">
    <source>
        <dbReference type="ARBA" id="ARBA00022692"/>
    </source>
</evidence>
<feature type="transmembrane region" description="Helical" evidence="6">
    <location>
        <begin position="132"/>
        <end position="155"/>
    </location>
</feature>
<reference evidence="7 8" key="1">
    <citation type="submission" date="2020-04" db="EMBL/GenBank/DDBJ databases">
        <title>Flammeovirga sp. SR4, a novel species isolated from seawater.</title>
        <authorList>
            <person name="Wang X."/>
        </authorList>
    </citation>
    <scope>NUCLEOTIDE SEQUENCE [LARGE SCALE GENOMIC DNA]</scope>
    <source>
        <strain evidence="7 8">SR4</strain>
    </source>
</reference>
<feature type="transmembrane region" description="Helical" evidence="6">
    <location>
        <begin position="219"/>
        <end position="236"/>
    </location>
</feature>
<sequence length="258" mass="28642">MESLFTTAGLISLVTLTLLEIVLGIDNVIFISIVSSKLPKEQQDKARNLGIILALFVRIALLFSISWLVGLEDPLFTIPFVEHLDVDGALSGRDLILLCGGLFLIAKTTSEIHNNVEGDPEEEMQVKRVKSLWSGVLQIVMIDIVFSFDSILTAVGLVKEIEIMITAVVISLGIMLFFSKKIAQFVDSNPTIKMLALSFLVMIGFLLVIEAFGVHVPKGYVYFAMAFAFIVELLNIRSRKKNPNRTKLAHQHHNITES</sequence>
<keyword evidence="4 6" id="KW-1133">Transmembrane helix</keyword>
<feature type="transmembrane region" description="Helical" evidence="6">
    <location>
        <begin position="46"/>
        <end position="69"/>
    </location>
</feature>
<dbReference type="GO" id="GO:0016020">
    <property type="term" value="C:membrane"/>
    <property type="evidence" value="ECO:0007669"/>
    <property type="project" value="UniProtKB-SubCell"/>
</dbReference>
<comment type="caution">
    <text evidence="7">The sequence shown here is derived from an EMBL/GenBank/DDBJ whole genome shotgun (WGS) entry which is preliminary data.</text>
</comment>
<keyword evidence="5 6" id="KW-0472">Membrane</keyword>